<dbReference type="EMBL" id="CASHTH010000459">
    <property type="protein sequence ID" value="CAI8002024.1"/>
    <property type="molecule type" value="Genomic_DNA"/>
</dbReference>
<dbReference type="Proteomes" id="UP001174909">
    <property type="component" value="Unassembled WGS sequence"/>
</dbReference>
<dbReference type="AlphaFoldDB" id="A0AA35W0I2"/>
<gene>
    <name evidence="1" type="ORF">GBAR_LOCUS3309</name>
</gene>
<protein>
    <submittedName>
        <fullName evidence="1">Uncharacterized protein</fullName>
    </submittedName>
</protein>
<proteinExistence type="predicted"/>
<name>A0AA35W0I2_GEOBA</name>
<evidence type="ECO:0000313" key="2">
    <source>
        <dbReference type="Proteomes" id="UP001174909"/>
    </source>
</evidence>
<sequence length="55" mass="6172">MSTTDLIDITTSSKWQSSSNREIPVSTIDTLSTTTTCAQELLARVWPMKERRGKV</sequence>
<reference evidence="1" key="1">
    <citation type="submission" date="2023-03" db="EMBL/GenBank/DDBJ databases">
        <authorList>
            <person name="Steffen K."/>
            <person name="Cardenas P."/>
        </authorList>
    </citation>
    <scope>NUCLEOTIDE SEQUENCE</scope>
</reference>
<comment type="caution">
    <text evidence="1">The sequence shown here is derived from an EMBL/GenBank/DDBJ whole genome shotgun (WGS) entry which is preliminary data.</text>
</comment>
<evidence type="ECO:0000313" key="1">
    <source>
        <dbReference type="EMBL" id="CAI8002024.1"/>
    </source>
</evidence>
<accession>A0AA35W0I2</accession>
<keyword evidence="2" id="KW-1185">Reference proteome</keyword>
<organism evidence="1 2">
    <name type="scientific">Geodia barretti</name>
    <name type="common">Barrett's horny sponge</name>
    <dbReference type="NCBI Taxonomy" id="519541"/>
    <lineage>
        <taxon>Eukaryota</taxon>
        <taxon>Metazoa</taxon>
        <taxon>Porifera</taxon>
        <taxon>Demospongiae</taxon>
        <taxon>Heteroscleromorpha</taxon>
        <taxon>Tetractinellida</taxon>
        <taxon>Astrophorina</taxon>
        <taxon>Geodiidae</taxon>
        <taxon>Geodia</taxon>
    </lineage>
</organism>